<accession>A6HTY5</accession>
<protein>
    <submittedName>
        <fullName evidence="1">RCG36906</fullName>
    </submittedName>
</protein>
<evidence type="ECO:0000313" key="2">
    <source>
        <dbReference type="Proteomes" id="UP000234681"/>
    </source>
</evidence>
<sequence>MWKRKLNQPFPSP</sequence>
<feature type="non-terminal residue" evidence="1">
    <location>
        <position position="13"/>
    </location>
</feature>
<name>A6HTY5_RAT</name>
<organism evidence="1 2">
    <name type="scientific">Rattus norvegicus</name>
    <name type="common">Rat</name>
    <dbReference type="NCBI Taxonomy" id="10116"/>
    <lineage>
        <taxon>Eukaryota</taxon>
        <taxon>Metazoa</taxon>
        <taxon>Chordata</taxon>
        <taxon>Craniata</taxon>
        <taxon>Vertebrata</taxon>
        <taxon>Euteleostomi</taxon>
        <taxon>Mammalia</taxon>
        <taxon>Eutheria</taxon>
        <taxon>Euarchontoglires</taxon>
        <taxon>Glires</taxon>
        <taxon>Rodentia</taxon>
        <taxon>Myomorpha</taxon>
        <taxon>Muroidea</taxon>
        <taxon>Muridae</taxon>
        <taxon>Murinae</taxon>
        <taxon>Rattus</taxon>
    </lineage>
</organism>
<dbReference type="EMBL" id="CH473951">
    <property type="protein sequence ID" value="EDM02348.1"/>
    <property type="molecule type" value="Genomic_DNA"/>
</dbReference>
<evidence type="ECO:0000313" key="1">
    <source>
        <dbReference type="EMBL" id="EDM02348.1"/>
    </source>
</evidence>
<reference evidence="1 2" key="1">
    <citation type="submission" date="2005-07" db="EMBL/GenBank/DDBJ databases">
        <authorList>
            <person name="Mural R.J."/>
            <person name="Li P.W."/>
            <person name="Adams M.D."/>
            <person name="Amanatides P.G."/>
            <person name="Baden-Tillson H."/>
            <person name="Barnstead M."/>
            <person name="Chin S.H."/>
            <person name="Dew I."/>
            <person name="Evans C.A."/>
            <person name="Ferriera S."/>
            <person name="Flanigan M."/>
            <person name="Fosler C."/>
            <person name="Glodek A."/>
            <person name="Gu Z."/>
            <person name="Holt R.A."/>
            <person name="Jennings D."/>
            <person name="Kraft C.L."/>
            <person name="Lu F."/>
            <person name="Nguyen T."/>
            <person name="Nusskern D.R."/>
            <person name="Pfannkoch C.M."/>
            <person name="Sitter C."/>
            <person name="Sutton G.G."/>
            <person name="Venter J.C."/>
            <person name="Wang Z."/>
            <person name="Woodage T."/>
            <person name="Zheng X.H."/>
            <person name="Zhong F."/>
        </authorList>
    </citation>
    <scope>NUCLEOTIDE SEQUENCE [LARGE SCALE GENOMIC DNA]</scope>
    <source>
        <strain>BN</strain>
        <strain evidence="2">Sprague-Dawley</strain>
    </source>
</reference>
<dbReference type="Proteomes" id="UP000234681">
    <property type="component" value="Chromosome 15"/>
</dbReference>
<gene>
    <name evidence="1" type="ORF">rCG_36906</name>
</gene>
<proteinExistence type="predicted"/>